<dbReference type="AlphaFoldDB" id="A0A382TC64"/>
<dbReference type="PROSITE" id="PS51781">
    <property type="entry name" value="SH3B"/>
    <property type="match status" value="1"/>
</dbReference>
<reference evidence="2" key="1">
    <citation type="submission" date="2018-05" db="EMBL/GenBank/DDBJ databases">
        <authorList>
            <person name="Lanie J.A."/>
            <person name="Ng W.-L."/>
            <person name="Kazmierczak K.M."/>
            <person name="Andrzejewski T.M."/>
            <person name="Davidsen T.M."/>
            <person name="Wayne K.J."/>
            <person name="Tettelin H."/>
            <person name="Glass J.I."/>
            <person name="Rusch D."/>
            <person name="Podicherti R."/>
            <person name="Tsui H.-C.T."/>
            <person name="Winkler M.E."/>
        </authorList>
    </citation>
    <scope>NUCLEOTIDE SEQUENCE</scope>
</reference>
<evidence type="ECO:0000313" key="2">
    <source>
        <dbReference type="EMBL" id="SVD18971.1"/>
    </source>
</evidence>
<sequence length="99" mass="10580">MIILLAVFLSGSLVFAQDPKHAIDSEIDAEYFVLIVTKGNSLNVRQTPSASSPVVASLPNNSKVPFVSSTNNAASGKGTWFQVEYSKGKLGWVSSGYSR</sequence>
<dbReference type="InterPro" id="IPR003646">
    <property type="entry name" value="SH3-like_bac-type"/>
</dbReference>
<dbReference type="Gene3D" id="2.30.30.40">
    <property type="entry name" value="SH3 Domains"/>
    <property type="match status" value="1"/>
</dbReference>
<feature type="non-terminal residue" evidence="2">
    <location>
        <position position="99"/>
    </location>
</feature>
<protein>
    <recommendedName>
        <fullName evidence="1">SH3b domain-containing protein</fullName>
    </recommendedName>
</protein>
<feature type="domain" description="SH3b" evidence="1">
    <location>
        <begin position="31"/>
        <end position="99"/>
    </location>
</feature>
<dbReference type="Pfam" id="PF08239">
    <property type="entry name" value="SH3_3"/>
    <property type="match status" value="1"/>
</dbReference>
<evidence type="ECO:0000259" key="1">
    <source>
        <dbReference type="PROSITE" id="PS51781"/>
    </source>
</evidence>
<dbReference type="EMBL" id="UINC01135051">
    <property type="protein sequence ID" value="SVD18971.1"/>
    <property type="molecule type" value="Genomic_DNA"/>
</dbReference>
<accession>A0A382TC64</accession>
<proteinExistence type="predicted"/>
<organism evidence="2">
    <name type="scientific">marine metagenome</name>
    <dbReference type="NCBI Taxonomy" id="408172"/>
    <lineage>
        <taxon>unclassified sequences</taxon>
        <taxon>metagenomes</taxon>
        <taxon>ecological metagenomes</taxon>
    </lineage>
</organism>
<gene>
    <name evidence="2" type="ORF">METZ01_LOCUS371825</name>
</gene>
<name>A0A382TC64_9ZZZZ</name>